<dbReference type="EMBL" id="JAEHOD010000024">
    <property type="protein sequence ID" value="KAG2446995.1"/>
    <property type="molecule type" value="Genomic_DNA"/>
</dbReference>
<dbReference type="AlphaFoldDB" id="A0A835WGF8"/>
<dbReference type="OrthoDB" id="544773at2759"/>
<evidence type="ECO:0000259" key="5">
    <source>
        <dbReference type="Pfam" id="PF00189"/>
    </source>
</evidence>
<dbReference type="GO" id="GO:1990904">
    <property type="term" value="C:ribonucleoprotein complex"/>
    <property type="evidence" value="ECO:0007669"/>
    <property type="project" value="UniProtKB-KW"/>
</dbReference>
<dbReference type="InterPro" id="IPR036419">
    <property type="entry name" value="Ribosomal_S3_C_sf"/>
</dbReference>
<sequence length="540" mass="55324">MRRALSQLISAGSLPSWPSQFSGSTAGALRSAGETSTSYGAGNLDDVVLVLARSLSGKAKGKPAQKGAAAPPPPPVISTAATTNPATRSAGARLRRNQPRLDPLTLLSPQQRELAESLAQMSRQAALPPAATASTPGAAASAEALTPAAEDAAAAAAAAAAAPLRGLGEVPLPLRRREVAALVDAALSGSTGQPVHFQPFVFNDIFQSAPAAATYVAEALESGAAWGRIERFFLAAAEADGGRLVAAVRVEVAGRIGRKADMATTKSWAWGDLKLATLSEKLDYGAASANTRMGVLGIKVWIRYQPGVAADRYFPATGGSGLHAPMPSGAAPALSLDQLYEAALARSSSSSSSGGRAAVPAAGGGGGASARYASVGWWARPAGQQPAANRVQEVFTPEFNPKAGDRLDAYLRRAAESRRVFRSAANRAEYMATVGRFIIKQHQAARARSAADAYTAALSTSNTNPTSATSSSSSSTSLAVDAAKRLGRRPGRSLARFPLEAFTPAGRRAPVVLRSRVQAPATATASKGKGKPKGAGKSKE</sequence>
<dbReference type="SUPFAM" id="SSF54821">
    <property type="entry name" value="Ribosomal protein S3 C-terminal domain"/>
    <property type="match status" value="1"/>
</dbReference>
<feature type="region of interest" description="Disordered" evidence="4">
    <location>
        <begin position="508"/>
        <end position="540"/>
    </location>
</feature>
<feature type="region of interest" description="Disordered" evidence="4">
    <location>
        <begin position="59"/>
        <end position="105"/>
    </location>
</feature>
<evidence type="ECO:0000256" key="3">
    <source>
        <dbReference type="ARBA" id="ARBA00023274"/>
    </source>
</evidence>
<dbReference type="GO" id="GO:0003735">
    <property type="term" value="F:structural constituent of ribosome"/>
    <property type="evidence" value="ECO:0007669"/>
    <property type="project" value="InterPro"/>
</dbReference>
<keyword evidence="7" id="KW-1185">Reference proteome</keyword>
<evidence type="ECO:0000256" key="4">
    <source>
        <dbReference type="SAM" id="MobiDB-lite"/>
    </source>
</evidence>
<evidence type="ECO:0000256" key="1">
    <source>
        <dbReference type="ARBA" id="ARBA00010761"/>
    </source>
</evidence>
<feature type="compositionally biased region" description="Polar residues" evidence="4">
    <location>
        <begin position="16"/>
        <end position="25"/>
    </location>
</feature>
<name>A0A835WGF8_9CHLO</name>
<feature type="compositionally biased region" description="Basic residues" evidence="4">
    <location>
        <begin position="528"/>
        <end position="540"/>
    </location>
</feature>
<evidence type="ECO:0000313" key="7">
    <source>
        <dbReference type="Proteomes" id="UP000613740"/>
    </source>
</evidence>
<reference evidence="6" key="1">
    <citation type="journal article" date="2020" name="bioRxiv">
        <title>Comparative genomics of Chlamydomonas.</title>
        <authorList>
            <person name="Craig R.J."/>
            <person name="Hasan A.R."/>
            <person name="Ness R.W."/>
            <person name="Keightley P.D."/>
        </authorList>
    </citation>
    <scope>NUCLEOTIDE SEQUENCE</scope>
    <source>
        <strain evidence="6">CCAP 11/173</strain>
    </source>
</reference>
<dbReference type="Proteomes" id="UP000613740">
    <property type="component" value="Unassembled WGS sequence"/>
</dbReference>
<accession>A0A835WGF8</accession>
<comment type="caution">
    <text evidence="6">The sequence shown here is derived from an EMBL/GenBank/DDBJ whole genome shotgun (WGS) entry which is preliminary data.</text>
</comment>
<dbReference type="InterPro" id="IPR001351">
    <property type="entry name" value="Ribosomal_uS3_C"/>
</dbReference>
<dbReference type="Pfam" id="PF00189">
    <property type="entry name" value="Ribosomal_S3_C"/>
    <property type="match status" value="1"/>
</dbReference>
<dbReference type="GO" id="GO:0005840">
    <property type="term" value="C:ribosome"/>
    <property type="evidence" value="ECO:0007669"/>
    <property type="project" value="UniProtKB-KW"/>
</dbReference>
<feature type="region of interest" description="Disordered" evidence="4">
    <location>
        <begin position="16"/>
        <end position="37"/>
    </location>
</feature>
<protein>
    <recommendedName>
        <fullName evidence="5">Small ribosomal subunit protein uS3 C-terminal domain-containing protein</fullName>
    </recommendedName>
</protein>
<evidence type="ECO:0000313" key="6">
    <source>
        <dbReference type="EMBL" id="KAG2446995.1"/>
    </source>
</evidence>
<evidence type="ECO:0000256" key="2">
    <source>
        <dbReference type="ARBA" id="ARBA00022980"/>
    </source>
</evidence>
<dbReference type="GO" id="GO:0006412">
    <property type="term" value="P:translation"/>
    <property type="evidence" value="ECO:0007669"/>
    <property type="project" value="InterPro"/>
</dbReference>
<comment type="similarity">
    <text evidence="1">Belongs to the universal ribosomal protein uS3 family.</text>
</comment>
<keyword evidence="2" id="KW-0689">Ribosomal protein</keyword>
<feature type="domain" description="Small ribosomal subunit protein uS3 C-terminal" evidence="5">
    <location>
        <begin position="216"/>
        <end position="302"/>
    </location>
</feature>
<keyword evidence="3" id="KW-0687">Ribonucleoprotein</keyword>
<organism evidence="6 7">
    <name type="scientific">Chlamydomonas schloesseri</name>
    <dbReference type="NCBI Taxonomy" id="2026947"/>
    <lineage>
        <taxon>Eukaryota</taxon>
        <taxon>Viridiplantae</taxon>
        <taxon>Chlorophyta</taxon>
        <taxon>core chlorophytes</taxon>
        <taxon>Chlorophyceae</taxon>
        <taxon>CS clade</taxon>
        <taxon>Chlamydomonadales</taxon>
        <taxon>Chlamydomonadaceae</taxon>
        <taxon>Chlamydomonas</taxon>
    </lineage>
</organism>
<dbReference type="Gene3D" id="3.30.1140.32">
    <property type="entry name" value="Ribosomal protein S3, C-terminal domain"/>
    <property type="match status" value="1"/>
</dbReference>
<gene>
    <name evidence="6" type="ORF">HYH02_008149</name>
</gene>
<proteinExistence type="inferred from homology"/>